<name>A0A812PV30_9DINO</name>
<proteinExistence type="inferred from homology"/>
<sequence>MVQEPWPSRDVQNDGPCTKLQSVLAMEIDTDGVMWVVDSGPKRIQNLGPEQGVLDVRSSEITRGRECPPKVVLIDIPTGDVIHSYEFPDSSAKKSSLRDGSLLTDLVLDVKRKIAYISDSNGPEDAVGGIIVYDLENNRSRRFHPENNCVEKAEPLGSV</sequence>
<reference evidence="4" key="1">
    <citation type="submission" date="2021-02" db="EMBL/GenBank/DDBJ databases">
        <authorList>
            <person name="Dougan E. K."/>
            <person name="Rhodes N."/>
            <person name="Thang M."/>
            <person name="Chan C."/>
        </authorList>
    </citation>
    <scope>NUCLEOTIDE SEQUENCE</scope>
</reference>
<dbReference type="Pfam" id="PF03022">
    <property type="entry name" value="MRJP"/>
    <property type="match status" value="1"/>
</dbReference>
<comment type="subcellular location">
    <subcellularLocation>
        <location evidence="1">Secreted</location>
    </subcellularLocation>
</comment>
<dbReference type="PANTHER" id="PTHR10009">
    <property type="entry name" value="PROTEIN YELLOW-RELATED"/>
    <property type="match status" value="1"/>
</dbReference>
<accession>A0A812PV30</accession>
<dbReference type="GO" id="GO:0005576">
    <property type="term" value="C:extracellular region"/>
    <property type="evidence" value="ECO:0007669"/>
    <property type="project" value="UniProtKB-SubCell"/>
</dbReference>
<evidence type="ECO:0000313" key="5">
    <source>
        <dbReference type="Proteomes" id="UP000604046"/>
    </source>
</evidence>
<evidence type="ECO:0000313" key="4">
    <source>
        <dbReference type="EMBL" id="CAE7359521.1"/>
    </source>
</evidence>
<keyword evidence="3" id="KW-0964">Secreted</keyword>
<comment type="caution">
    <text evidence="4">The sequence shown here is derived from an EMBL/GenBank/DDBJ whole genome shotgun (WGS) entry which is preliminary data.</text>
</comment>
<dbReference type="SUPFAM" id="SSF101898">
    <property type="entry name" value="NHL repeat"/>
    <property type="match status" value="1"/>
</dbReference>
<dbReference type="AlphaFoldDB" id="A0A812PV30"/>
<organism evidence="4 5">
    <name type="scientific">Symbiodinium natans</name>
    <dbReference type="NCBI Taxonomy" id="878477"/>
    <lineage>
        <taxon>Eukaryota</taxon>
        <taxon>Sar</taxon>
        <taxon>Alveolata</taxon>
        <taxon>Dinophyceae</taxon>
        <taxon>Suessiales</taxon>
        <taxon>Symbiodiniaceae</taxon>
        <taxon>Symbiodinium</taxon>
    </lineage>
</organism>
<protein>
    <submittedName>
        <fullName evidence="4">Uncharacterized protein</fullName>
    </submittedName>
</protein>
<dbReference type="Gene3D" id="2.120.10.30">
    <property type="entry name" value="TolB, C-terminal domain"/>
    <property type="match status" value="1"/>
</dbReference>
<dbReference type="InterPro" id="IPR017996">
    <property type="entry name" value="MRJP/yellow-related"/>
</dbReference>
<keyword evidence="5" id="KW-1185">Reference proteome</keyword>
<evidence type="ECO:0000256" key="1">
    <source>
        <dbReference type="ARBA" id="ARBA00004613"/>
    </source>
</evidence>
<evidence type="ECO:0000256" key="2">
    <source>
        <dbReference type="ARBA" id="ARBA00009127"/>
    </source>
</evidence>
<dbReference type="OrthoDB" id="9977471at2759"/>
<dbReference type="EMBL" id="CAJNDS010002171">
    <property type="protein sequence ID" value="CAE7359521.1"/>
    <property type="molecule type" value="Genomic_DNA"/>
</dbReference>
<dbReference type="PANTHER" id="PTHR10009:SF18">
    <property type="entry name" value="PROTEIN YELLOW-LIKE PROTEIN"/>
    <property type="match status" value="1"/>
</dbReference>
<gene>
    <name evidence="4" type="ORF">SNAT2548_LOCUS19276</name>
</gene>
<dbReference type="InterPro" id="IPR011042">
    <property type="entry name" value="6-blade_b-propeller_TolB-like"/>
</dbReference>
<comment type="similarity">
    <text evidence="2">Belongs to the major royal jelly protein family.</text>
</comment>
<dbReference type="Proteomes" id="UP000604046">
    <property type="component" value="Unassembled WGS sequence"/>
</dbReference>
<evidence type="ECO:0000256" key="3">
    <source>
        <dbReference type="ARBA" id="ARBA00022525"/>
    </source>
</evidence>